<dbReference type="RefSeq" id="WP_168091786.1">
    <property type="nucleotide sequence ID" value="NZ_JAATER010000039.1"/>
</dbReference>
<dbReference type="AlphaFoldDB" id="A0A9X2RNW8"/>
<gene>
    <name evidence="1" type="ORF">NQU55_21935</name>
</gene>
<name>A0A9X2RNW8_9ACTN</name>
<evidence type="ECO:0000313" key="2">
    <source>
        <dbReference type="Proteomes" id="UP001142374"/>
    </source>
</evidence>
<organism evidence="1 2">
    <name type="scientific">Streptomyces telluris</name>
    <dbReference type="NCBI Taxonomy" id="2720021"/>
    <lineage>
        <taxon>Bacteria</taxon>
        <taxon>Bacillati</taxon>
        <taxon>Actinomycetota</taxon>
        <taxon>Actinomycetes</taxon>
        <taxon>Kitasatosporales</taxon>
        <taxon>Streptomycetaceae</taxon>
        <taxon>Streptomyces</taxon>
    </lineage>
</organism>
<accession>A0A9X2RNW8</accession>
<reference evidence="1" key="1">
    <citation type="submission" date="2022-06" db="EMBL/GenBank/DDBJ databases">
        <title>WGS of actinobacteria.</title>
        <authorList>
            <person name="Thawai C."/>
        </authorList>
    </citation>
    <scope>NUCLEOTIDE SEQUENCE</scope>
    <source>
        <strain evidence="1">AA8</strain>
    </source>
</reference>
<evidence type="ECO:0000313" key="1">
    <source>
        <dbReference type="EMBL" id="MCQ8772409.1"/>
    </source>
</evidence>
<protein>
    <submittedName>
        <fullName evidence="1">Uncharacterized protein</fullName>
    </submittedName>
</protein>
<comment type="caution">
    <text evidence="1">The sequence shown here is derived from an EMBL/GenBank/DDBJ whole genome shotgun (WGS) entry which is preliminary data.</text>
</comment>
<dbReference type="Proteomes" id="UP001142374">
    <property type="component" value="Unassembled WGS sequence"/>
</dbReference>
<proteinExistence type="predicted"/>
<keyword evidence="2" id="KW-1185">Reference proteome</keyword>
<dbReference type="EMBL" id="JANIID010000021">
    <property type="protein sequence ID" value="MCQ8772409.1"/>
    <property type="molecule type" value="Genomic_DNA"/>
</dbReference>
<sequence length="330" mass="34664">MTPAVTVTRSHDIVRLAAGTGEARTRLAMTAASDEPGTWRLSSTGAVRTAEEPGRRARALHRELRDRAAPALGEDGLLVETGRITTDVMCDGSRVALSTRTYLLVRDRDRVLHLKDGTGPPRSLPWASAADPGDIRPGDPVVLGPAALLALTAAAREEDGTAGGPGGGCSSPYPPHDFPLRGLVTATGRRHADLCRACELLAEPDRWLVPHGTFGTGPRPPAAPGHRLRTPFPRRALLLDSLTPRGRSADGRPDWLAAYCLVDGAEEARGRGLLRVRGAPAALLREAGAACSPARPALARDPIGRESYAQAPCVTTALTAGRLIAAPAHP</sequence>